<protein>
    <submittedName>
        <fullName evidence="2">Peptidase M38</fullName>
    </submittedName>
</protein>
<proteinExistence type="predicted"/>
<evidence type="ECO:0000313" key="2">
    <source>
        <dbReference type="EMBL" id="GLY64770.1"/>
    </source>
</evidence>
<organism evidence="2 3">
    <name type="scientific">Amycolatopsis taiwanensis</name>
    <dbReference type="NCBI Taxonomy" id="342230"/>
    <lineage>
        <taxon>Bacteria</taxon>
        <taxon>Bacillati</taxon>
        <taxon>Actinomycetota</taxon>
        <taxon>Actinomycetes</taxon>
        <taxon>Pseudonocardiales</taxon>
        <taxon>Pseudonocardiaceae</taxon>
        <taxon>Amycolatopsis</taxon>
    </lineage>
</organism>
<dbReference type="InterPro" id="IPR006680">
    <property type="entry name" value="Amidohydro-rel"/>
</dbReference>
<dbReference type="Pfam" id="PF01979">
    <property type="entry name" value="Amidohydro_1"/>
    <property type="match status" value="1"/>
</dbReference>
<feature type="domain" description="Amidohydrolase-related" evidence="1">
    <location>
        <begin position="53"/>
        <end position="402"/>
    </location>
</feature>
<dbReference type="Gene3D" id="2.30.40.10">
    <property type="entry name" value="Urease, subunit C, domain 1"/>
    <property type="match status" value="1"/>
</dbReference>
<dbReference type="EMBL" id="BSTI01000003">
    <property type="protein sequence ID" value="GLY64770.1"/>
    <property type="molecule type" value="Genomic_DNA"/>
</dbReference>
<evidence type="ECO:0000259" key="1">
    <source>
        <dbReference type="Pfam" id="PF01979"/>
    </source>
</evidence>
<sequence>MTGSLLLRNARLLDPLSGEYTEGDLRCADGRIVEVGPGLAAADVPVLDLRGAVVLPGLVDAHVHVTASTADLGSLSSTSPSYVAAQAARTMSRMLDRGFTTVRDASGADYGLADAQAEGLFRGPRLLFCGRALSQTGGHGDSRTRGTHTKDDHPCCAGLGRVADGVDAVRAAARDELRKGTHHIKVMASGGVASPTDRIDSTQYSAEELSAIVEEAEAANRYVAAHAYTARAVNRALELGVRSIEHGNLLDDRSVELFVSREAYLVPTLVTYWALKEEGREHGLPDSSWRKVDEVLGAGMAALERAARGGVKLVYGTDLLGGMHRHQNHEFRLRGEVQSPLEVIRSATSTAAELLNLTGEIGTLAVGAHADLLVVDEDPLADIGVLAEPKHFRHIIQDGEVVSGT</sequence>
<dbReference type="InterPro" id="IPR032466">
    <property type="entry name" value="Metal_Hydrolase"/>
</dbReference>
<dbReference type="SUPFAM" id="SSF51338">
    <property type="entry name" value="Composite domain of metallo-dependent hydrolases"/>
    <property type="match status" value="1"/>
</dbReference>
<accession>A0A9W6QXM7</accession>
<dbReference type="InterPro" id="IPR051781">
    <property type="entry name" value="Metallo-dep_Hydrolase"/>
</dbReference>
<comment type="caution">
    <text evidence="2">The sequence shown here is derived from an EMBL/GenBank/DDBJ whole genome shotgun (WGS) entry which is preliminary data.</text>
</comment>
<dbReference type="GO" id="GO:0016810">
    <property type="term" value="F:hydrolase activity, acting on carbon-nitrogen (but not peptide) bonds"/>
    <property type="evidence" value="ECO:0007669"/>
    <property type="project" value="InterPro"/>
</dbReference>
<keyword evidence="3" id="KW-1185">Reference proteome</keyword>
<dbReference type="PANTHER" id="PTHR43135">
    <property type="entry name" value="ALPHA-D-RIBOSE 1-METHYLPHOSPHONATE 5-TRIPHOSPHATE DIPHOSPHATASE"/>
    <property type="match status" value="1"/>
</dbReference>
<dbReference type="InterPro" id="IPR057744">
    <property type="entry name" value="OTAase-like"/>
</dbReference>
<dbReference type="InterPro" id="IPR011059">
    <property type="entry name" value="Metal-dep_hydrolase_composite"/>
</dbReference>
<reference evidence="2" key="1">
    <citation type="submission" date="2023-03" db="EMBL/GenBank/DDBJ databases">
        <title>Amycolatopsis taiwanensis NBRC 103393.</title>
        <authorList>
            <person name="Ichikawa N."/>
            <person name="Sato H."/>
            <person name="Tonouchi N."/>
        </authorList>
    </citation>
    <scope>NUCLEOTIDE SEQUENCE</scope>
    <source>
        <strain evidence="2">NBRC 103393</strain>
    </source>
</reference>
<gene>
    <name evidence="2" type="ORF">Atai01_13890</name>
</gene>
<dbReference type="AlphaFoldDB" id="A0A9W6QXM7"/>
<dbReference type="SUPFAM" id="SSF51556">
    <property type="entry name" value="Metallo-dependent hydrolases"/>
    <property type="match status" value="1"/>
</dbReference>
<name>A0A9W6QXM7_9PSEU</name>
<evidence type="ECO:0000313" key="3">
    <source>
        <dbReference type="Proteomes" id="UP001165136"/>
    </source>
</evidence>
<dbReference type="Gene3D" id="3.20.20.140">
    <property type="entry name" value="Metal-dependent hydrolases"/>
    <property type="match status" value="1"/>
</dbReference>
<dbReference type="CDD" id="cd01299">
    <property type="entry name" value="Met_dep_hydrolase_A"/>
    <property type="match status" value="1"/>
</dbReference>
<dbReference type="Proteomes" id="UP001165136">
    <property type="component" value="Unassembled WGS sequence"/>
</dbReference>
<dbReference type="PANTHER" id="PTHR43135:SF3">
    <property type="entry name" value="ALPHA-D-RIBOSE 1-METHYLPHOSPHONATE 5-TRIPHOSPHATE DIPHOSPHATASE"/>
    <property type="match status" value="1"/>
</dbReference>
<dbReference type="RefSeq" id="WP_285486268.1">
    <property type="nucleotide sequence ID" value="NZ_BSTI01000003.1"/>
</dbReference>